<feature type="active site" description="Proton acceptor" evidence="7">
    <location>
        <position position="73"/>
    </location>
</feature>
<keyword evidence="5 7" id="KW-0460">Magnesium</keyword>
<evidence type="ECO:0000256" key="2">
    <source>
        <dbReference type="ARBA" id="ARBA00022723"/>
    </source>
</evidence>
<proteinExistence type="inferred from homology"/>
<evidence type="ECO:0000256" key="7">
    <source>
        <dbReference type="HAMAP-Rule" id="MF_01405"/>
    </source>
</evidence>
<comment type="similarity">
    <text evidence="1 7 8">Belongs to the HAM1 NTPase family.</text>
</comment>
<comment type="caution">
    <text evidence="10">The sequence shown here is derived from an EMBL/GenBank/DDBJ whole genome shotgun (WGS) entry which is preliminary data.</text>
</comment>
<comment type="subunit">
    <text evidence="7">Homodimer.</text>
</comment>
<feature type="binding site" evidence="7">
    <location>
        <position position="176"/>
    </location>
    <ligand>
        <name>substrate</name>
    </ligand>
</feature>
<dbReference type="PANTHER" id="PTHR11067">
    <property type="entry name" value="INOSINE TRIPHOSPHATE PYROPHOSPHATASE/HAM1 PROTEIN"/>
    <property type="match status" value="1"/>
</dbReference>
<dbReference type="EMBL" id="JAKLWS010000035">
    <property type="protein sequence ID" value="MCG2590545.1"/>
    <property type="molecule type" value="Genomic_DNA"/>
</dbReference>
<name>A0ABS9KI69_9BACT</name>
<evidence type="ECO:0000256" key="1">
    <source>
        <dbReference type="ARBA" id="ARBA00008023"/>
    </source>
</evidence>
<organism evidence="10 11">
    <name type="scientific">Rhodohalobacter sulfatireducens</name>
    <dbReference type="NCBI Taxonomy" id="2911366"/>
    <lineage>
        <taxon>Bacteria</taxon>
        <taxon>Pseudomonadati</taxon>
        <taxon>Balneolota</taxon>
        <taxon>Balneolia</taxon>
        <taxon>Balneolales</taxon>
        <taxon>Balneolaceae</taxon>
        <taxon>Rhodohalobacter</taxon>
    </lineage>
</organism>
<evidence type="ECO:0000256" key="6">
    <source>
        <dbReference type="ARBA" id="ARBA00023080"/>
    </source>
</evidence>
<keyword evidence="9" id="KW-0175">Coiled coil</keyword>
<evidence type="ECO:0000256" key="5">
    <source>
        <dbReference type="ARBA" id="ARBA00022842"/>
    </source>
</evidence>
<dbReference type="Pfam" id="PF01725">
    <property type="entry name" value="Ham1p_like"/>
    <property type="match status" value="1"/>
</dbReference>
<keyword evidence="4 7" id="KW-0378">Hydrolase</keyword>
<dbReference type="Proteomes" id="UP001165366">
    <property type="component" value="Unassembled WGS sequence"/>
</dbReference>
<accession>A0ABS9KI69</accession>
<comment type="cofactor">
    <cofactor evidence="7">
        <name>Mg(2+)</name>
        <dbReference type="ChEBI" id="CHEBI:18420"/>
    </cofactor>
    <text evidence="7">Binds 1 Mg(2+) ion per subunit.</text>
</comment>
<evidence type="ECO:0000313" key="10">
    <source>
        <dbReference type="EMBL" id="MCG2590545.1"/>
    </source>
</evidence>
<comment type="catalytic activity">
    <reaction evidence="7">
        <text>XTP + H2O = XMP + diphosphate + H(+)</text>
        <dbReference type="Rhea" id="RHEA:28610"/>
        <dbReference type="ChEBI" id="CHEBI:15377"/>
        <dbReference type="ChEBI" id="CHEBI:15378"/>
        <dbReference type="ChEBI" id="CHEBI:33019"/>
        <dbReference type="ChEBI" id="CHEBI:57464"/>
        <dbReference type="ChEBI" id="CHEBI:61314"/>
        <dbReference type="EC" id="3.6.1.66"/>
    </reaction>
</comment>
<feature type="binding site" evidence="7">
    <location>
        <begin position="181"/>
        <end position="182"/>
    </location>
    <ligand>
        <name>substrate</name>
    </ligand>
</feature>
<dbReference type="RefSeq" id="WP_237855974.1">
    <property type="nucleotide sequence ID" value="NZ_JAKLWS010000035.1"/>
</dbReference>
<evidence type="ECO:0000256" key="9">
    <source>
        <dbReference type="SAM" id="Coils"/>
    </source>
</evidence>
<dbReference type="PANTHER" id="PTHR11067:SF9">
    <property type="entry name" value="INOSINE TRIPHOSPHATE PYROPHOSPHATASE"/>
    <property type="match status" value="1"/>
</dbReference>
<comment type="catalytic activity">
    <reaction evidence="7">
        <text>ITP + H2O = IMP + diphosphate + H(+)</text>
        <dbReference type="Rhea" id="RHEA:29399"/>
        <dbReference type="ChEBI" id="CHEBI:15377"/>
        <dbReference type="ChEBI" id="CHEBI:15378"/>
        <dbReference type="ChEBI" id="CHEBI:33019"/>
        <dbReference type="ChEBI" id="CHEBI:58053"/>
        <dbReference type="ChEBI" id="CHEBI:61402"/>
        <dbReference type="EC" id="3.6.1.66"/>
    </reaction>
</comment>
<evidence type="ECO:0000256" key="4">
    <source>
        <dbReference type="ARBA" id="ARBA00022801"/>
    </source>
</evidence>
<evidence type="ECO:0000313" key="11">
    <source>
        <dbReference type="Proteomes" id="UP001165366"/>
    </source>
</evidence>
<dbReference type="Gene3D" id="3.90.950.10">
    <property type="match status" value="1"/>
</dbReference>
<keyword evidence="2 7" id="KW-0479">Metal-binding</keyword>
<gene>
    <name evidence="10" type="primary">rdgB</name>
    <name evidence="10" type="ORF">L6773_18355</name>
</gene>
<sequence>MPQLNTLFLASGNPHKIGELQQILEPLGIHLKSTLDYPDAPEVEEDQPDLKGNALKKARFWYHKTGLPSIADDTGLEVEALDGAPGVYSARYAGDNATYQDNVDKLLEEMEGEKNRAAQFRTVIAYITNEEEHLFEGVCKGIILTEEKGTKGFGYDPVFQPEGYNETFAELDAEEKNKISHRGRALEKFLEFLK</sequence>
<protein>
    <recommendedName>
        <fullName evidence="7">dITP/XTP pyrophosphatase</fullName>
        <ecNumber evidence="7">3.6.1.66</ecNumber>
    </recommendedName>
    <alternativeName>
        <fullName evidence="7">Non-canonical purine NTP pyrophosphatase</fullName>
    </alternativeName>
    <alternativeName>
        <fullName evidence="7">Non-standard purine NTP pyrophosphatase</fullName>
    </alternativeName>
    <alternativeName>
        <fullName evidence="7">Nucleoside-triphosphate diphosphatase</fullName>
    </alternativeName>
    <alternativeName>
        <fullName evidence="7">Nucleoside-triphosphate pyrophosphatase</fullName>
        <shortName evidence="7">NTPase</shortName>
    </alternativeName>
</protein>
<feature type="binding site" evidence="7">
    <location>
        <position position="74"/>
    </location>
    <ligand>
        <name>substrate</name>
    </ligand>
</feature>
<keyword evidence="11" id="KW-1185">Reference proteome</keyword>
<dbReference type="InterPro" id="IPR029001">
    <property type="entry name" value="ITPase-like_fam"/>
</dbReference>
<feature type="binding site" evidence="7">
    <location>
        <position position="73"/>
    </location>
    <ligand>
        <name>Mg(2+)</name>
        <dbReference type="ChEBI" id="CHEBI:18420"/>
    </ligand>
</feature>
<feature type="binding site" evidence="7">
    <location>
        <begin position="11"/>
        <end position="16"/>
    </location>
    <ligand>
        <name>substrate</name>
    </ligand>
</feature>
<evidence type="ECO:0000256" key="8">
    <source>
        <dbReference type="RuleBase" id="RU003781"/>
    </source>
</evidence>
<keyword evidence="6 7" id="KW-0546">Nucleotide metabolism</keyword>
<dbReference type="SUPFAM" id="SSF52972">
    <property type="entry name" value="ITPase-like"/>
    <property type="match status" value="1"/>
</dbReference>
<dbReference type="HAMAP" id="MF_01405">
    <property type="entry name" value="Non_canon_purine_NTPase"/>
    <property type="match status" value="1"/>
</dbReference>
<dbReference type="InterPro" id="IPR002637">
    <property type="entry name" value="RdgB/HAM1"/>
</dbReference>
<feature type="binding site" evidence="7">
    <location>
        <position position="44"/>
    </location>
    <ligand>
        <name>Mg(2+)</name>
        <dbReference type="ChEBI" id="CHEBI:18420"/>
    </ligand>
</feature>
<feature type="binding site" evidence="7">
    <location>
        <begin position="153"/>
        <end position="156"/>
    </location>
    <ligand>
        <name>substrate</name>
    </ligand>
</feature>
<reference evidence="10" key="2">
    <citation type="submission" date="2024-05" db="EMBL/GenBank/DDBJ databases">
        <title>Rhodohalobacter halophilus gen. nov., sp. nov., a moderately halophilic member of the family Balneolaceae.</title>
        <authorList>
            <person name="Xia J."/>
        </authorList>
    </citation>
    <scope>NUCLEOTIDE SEQUENCE</scope>
    <source>
        <strain evidence="10">WB101</strain>
    </source>
</reference>
<reference evidence="10" key="1">
    <citation type="submission" date="2022-01" db="EMBL/GenBank/DDBJ databases">
        <authorList>
            <person name="Wang Y."/>
        </authorList>
    </citation>
    <scope>NUCLEOTIDE SEQUENCE</scope>
    <source>
        <strain evidence="10">WB101</strain>
    </source>
</reference>
<comment type="catalytic activity">
    <reaction evidence="7">
        <text>dITP + H2O = dIMP + diphosphate + H(+)</text>
        <dbReference type="Rhea" id="RHEA:28342"/>
        <dbReference type="ChEBI" id="CHEBI:15377"/>
        <dbReference type="ChEBI" id="CHEBI:15378"/>
        <dbReference type="ChEBI" id="CHEBI:33019"/>
        <dbReference type="ChEBI" id="CHEBI:61194"/>
        <dbReference type="ChEBI" id="CHEBI:61382"/>
        <dbReference type="EC" id="3.6.1.66"/>
    </reaction>
</comment>
<dbReference type="InterPro" id="IPR020922">
    <property type="entry name" value="dITP/XTP_pyrophosphatase"/>
</dbReference>
<comment type="function">
    <text evidence="7">Pyrophosphatase that catalyzes the hydrolysis of nucleoside triphosphates to their monophosphate derivatives, with a high preference for the non-canonical purine nucleotides XTP (xanthosine triphosphate), dITP (deoxyinosine triphosphate) and ITP. Seems to function as a house-cleaning enzyme that removes non-canonical purine nucleotides from the nucleotide pool, thus preventing their incorporation into DNA/RNA and avoiding chromosomal lesions.</text>
</comment>
<keyword evidence="3 7" id="KW-0547">Nucleotide-binding</keyword>
<dbReference type="CDD" id="cd00515">
    <property type="entry name" value="HAM1"/>
    <property type="match status" value="1"/>
</dbReference>
<feature type="coiled-coil region" evidence="9">
    <location>
        <begin position="96"/>
        <end position="123"/>
    </location>
</feature>
<dbReference type="NCBIfam" id="TIGR00042">
    <property type="entry name" value="RdgB/HAM1 family non-canonical purine NTP pyrophosphatase"/>
    <property type="match status" value="1"/>
</dbReference>
<dbReference type="EC" id="3.6.1.66" evidence="7"/>
<evidence type="ECO:0000256" key="3">
    <source>
        <dbReference type="ARBA" id="ARBA00022741"/>
    </source>
</evidence>